<dbReference type="Pfam" id="PF21981">
    <property type="entry name" value="RecX_HTH3"/>
    <property type="match status" value="1"/>
</dbReference>
<evidence type="ECO:0000256" key="2">
    <source>
        <dbReference type="ARBA" id="ARBA00009695"/>
    </source>
</evidence>
<evidence type="ECO:0000259" key="7">
    <source>
        <dbReference type="Pfam" id="PF02631"/>
    </source>
</evidence>
<evidence type="ECO:0000259" key="8">
    <source>
        <dbReference type="Pfam" id="PF21981"/>
    </source>
</evidence>
<dbReference type="Pfam" id="PF02631">
    <property type="entry name" value="RecX_HTH2"/>
    <property type="match status" value="1"/>
</dbReference>
<comment type="similarity">
    <text evidence="2 5">Belongs to the RecX family.</text>
</comment>
<dbReference type="InterPro" id="IPR053924">
    <property type="entry name" value="RecX_HTH_2nd"/>
</dbReference>
<evidence type="ECO:0000313" key="9">
    <source>
        <dbReference type="EMBL" id="PIM53978.1"/>
    </source>
</evidence>
<keyword evidence="10" id="KW-1185">Reference proteome</keyword>
<accession>A0A2G9CC09</accession>
<proteinExistence type="inferred from homology"/>
<feature type="domain" description="RecX second three-helical" evidence="7">
    <location>
        <begin position="105"/>
        <end position="136"/>
    </location>
</feature>
<feature type="domain" description="RecX third three-helical" evidence="8">
    <location>
        <begin position="149"/>
        <end position="193"/>
    </location>
</feature>
<dbReference type="InterPro" id="IPR036388">
    <property type="entry name" value="WH-like_DNA-bd_sf"/>
</dbReference>
<comment type="caution">
    <text evidence="9">The sequence shown here is derived from an EMBL/GenBank/DDBJ whole genome shotgun (WGS) entry which is preliminary data.</text>
</comment>
<dbReference type="InterPro" id="IPR003783">
    <property type="entry name" value="Regulatory_RecX"/>
</dbReference>
<dbReference type="Gene3D" id="1.10.10.10">
    <property type="entry name" value="Winged helix-like DNA-binding domain superfamily/Winged helix DNA-binding domain"/>
    <property type="match status" value="3"/>
</dbReference>
<dbReference type="RefSeq" id="WP_099860674.1">
    <property type="nucleotide sequence ID" value="NZ_PEOG01000014.1"/>
</dbReference>
<protein>
    <recommendedName>
        <fullName evidence="3 5">Regulatory protein RecX</fullName>
    </recommendedName>
</protein>
<dbReference type="HAMAP" id="MF_01114">
    <property type="entry name" value="RecX"/>
    <property type="match status" value="1"/>
</dbReference>
<evidence type="ECO:0000256" key="3">
    <source>
        <dbReference type="ARBA" id="ARBA00018111"/>
    </source>
</evidence>
<comment type="function">
    <text evidence="5">Modulates RecA activity.</text>
</comment>
<dbReference type="Proteomes" id="UP000231501">
    <property type="component" value="Unassembled WGS sequence"/>
</dbReference>
<dbReference type="PANTHER" id="PTHR33602:SF1">
    <property type="entry name" value="REGULATORY PROTEIN RECX FAMILY PROTEIN"/>
    <property type="match status" value="1"/>
</dbReference>
<dbReference type="AlphaFoldDB" id="A0A2G9CC09"/>
<evidence type="ECO:0000256" key="4">
    <source>
        <dbReference type="ARBA" id="ARBA00022490"/>
    </source>
</evidence>
<gene>
    <name evidence="5" type="primary">recX</name>
    <name evidence="9" type="ORF">CS062_06705</name>
</gene>
<dbReference type="GO" id="GO:0006282">
    <property type="term" value="P:regulation of DNA repair"/>
    <property type="evidence" value="ECO:0007669"/>
    <property type="project" value="UniProtKB-UniRule"/>
</dbReference>
<evidence type="ECO:0000256" key="6">
    <source>
        <dbReference type="SAM" id="MobiDB-lite"/>
    </source>
</evidence>
<comment type="subcellular location">
    <subcellularLocation>
        <location evidence="1 5">Cytoplasm</location>
    </subcellularLocation>
</comment>
<evidence type="ECO:0000313" key="10">
    <source>
        <dbReference type="Proteomes" id="UP000231501"/>
    </source>
</evidence>
<sequence length="202" mass="21849">MTPSGSRRGSASQPLSLRARAVALLARREHSAMELRRKLLRIARDRRDALIESSASGVGPDLDPRASGAGLAEAPASEDPEAQAAGLAEEVDAVLDWLKAHGYLDESRFVESRIHARSQRFGQRRIEQELSQHGLALDAEQRSALAAGELERACEVLRRKFGDGAPVDAAAEAKQLRFLMGRGFGSELARKAVRRAAADSDT</sequence>
<feature type="region of interest" description="Disordered" evidence="6">
    <location>
        <begin position="53"/>
        <end position="82"/>
    </location>
</feature>
<evidence type="ECO:0000256" key="1">
    <source>
        <dbReference type="ARBA" id="ARBA00004496"/>
    </source>
</evidence>
<evidence type="ECO:0000256" key="5">
    <source>
        <dbReference type="HAMAP-Rule" id="MF_01114"/>
    </source>
</evidence>
<dbReference type="GO" id="GO:0005737">
    <property type="term" value="C:cytoplasm"/>
    <property type="evidence" value="ECO:0007669"/>
    <property type="project" value="UniProtKB-SubCell"/>
</dbReference>
<dbReference type="EMBL" id="PEOG01000014">
    <property type="protein sequence ID" value="PIM53978.1"/>
    <property type="molecule type" value="Genomic_DNA"/>
</dbReference>
<dbReference type="OrthoDB" id="5295441at2"/>
<organism evidence="9 10">
    <name type="scientific">Roseateles chitinivorans</name>
    <dbReference type="NCBI Taxonomy" id="2917965"/>
    <lineage>
        <taxon>Bacteria</taxon>
        <taxon>Pseudomonadati</taxon>
        <taxon>Pseudomonadota</taxon>
        <taxon>Betaproteobacteria</taxon>
        <taxon>Burkholderiales</taxon>
        <taxon>Sphaerotilaceae</taxon>
        <taxon>Roseateles</taxon>
    </lineage>
</organism>
<name>A0A2G9CC09_9BURK</name>
<dbReference type="InterPro" id="IPR053925">
    <property type="entry name" value="RecX_HTH_3rd"/>
</dbReference>
<keyword evidence="4 5" id="KW-0963">Cytoplasm</keyword>
<dbReference type="PANTHER" id="PTHR33602">
    <property type="entry name" value="REGULATORY PROTEIN RECX FAMILY PROTEIN"/>
    <property type="match status" value="1"/>
</dbReference>
<reference evidence="9 10" key="1">
    <citation type="submission" date="2017-11" db="EMBL/GenBank/DDBJ databases">
        <title>Draft genome sequence of Mitsuaria sp. HWN-4.</title>
        <authorList>
            <person name="Gundlapally S.R."/>
        </authorList>
    </citation>
    <scope>NUCLEOTIDE SEQUENCE [LARGE SCALE GENOMIC DNA]</scope>
    <source>
        <strain evidence="9 10">HWN-4</strain>
    </source>
</reference>